<reference evidence="2" key="1">
    <citation type="journal article" date="2019" name="Int. J. Syst. Evol. Microbiol.">
        <title>The Global Catalogue of Microorganisms (GCM) 10K type strain sequencing project: providing services to taxonomists for standard genome sequencing and annotation.</title>
        <authorList>
            <consortium name="The Broad Institute Genomics Platform"/>
            <consortium name="The Broad Institute Genome Sequencing Center for Infectious Disease"/>
            <person name="Wu L."/>
            <person name="Ma J."/>
        </authorList>
    </citation>
    <scope>NUCLEOTIDE SEQUENCE [LARGE SCALE GENOMIC DNA]</scope>
    <source>
        <strain evidence="2">JCM 16014</strain>
    </source>
</reference>
<keyword evidence="2" id="KW-1185">Reference proteome</keyword>
<dbReference type="Proteomes" id="UP001500751">
    <property type="component" value="Unassembled WGS sequence"/>
</dbReference>
<dbReference type="EMBL" id="BAAAQN010000001">
    <property type="protein sequence ID" value="GAA2011776.1"/>
    <property type="molecule type" value="Genomic_DNA"/>
</dbReference>
<dbReference type="PANTHER" id="PTHR19959">
    <property type="entry name" value="KINESIN LIGHT CHAIN"/>
    <property type="match status" value="1"/>
</dbReference>
<name>A0ABP5F0V5_9ACTN</name>
<evidence type="ECO:0000313" key="1">
    <source>
        <dbReference type="EMBL" id="GAA2011776.1"/>
    </source>
</evidence>
<dbReference type="SMART" id="SM00028">
    <property type="entry name" value="TPR"/>
    <property type="match status" value="8"/>
</dbReference>
<protein>
    <recommendedName>
        <fullName evidence="3">Tetratricopeptide repeat protein</fullName>
    </recommendedName>
</protein>
<comment type="caution">
    <text evidence="1">The sequence shown here is derived from an EMBL/GenBank/DDBJ whole genome shotgun (WGS) entry which is preliminary data.</text>
</comment>
<sequence length="1320" mass="141910">MNDFRYGHLTDSVVVHGDRNVILQQIGAGSSAGAPSAATVEEAAAWLFAMPAPLFLDRPTQWLRPEAGIIDLIERPETERLARWCLAPDGPLVRLVEGQGGQGKSHLAQRVCERVRQQPGWAAGFVDLAPSAEASHGGADVAHRTVPAIERITGAMESLVGFGRSALLVVDYAEQYAALLPQLIRTAAQLATPAGGDGQNIRILLLARHTAGWWDEIAVTSPLHPWIDPDPVLLNAVSEQPGVTGDAVWAGAIAAFAHYAVASGFLRDLPALESLTSRPPGRYATTLDLFAEALIRVLAVKYGTGGDPGEEDPRRDPVAELVRHERRYLATAWLSAEVRVAATAERRQAEQAHALAAVIMHPAASREQARRRLAASTVLKALGDDHLDRLAGLLGRIYPSAEGAQWEQPRPDRLADTHLLMIAEYDSADADAHRALLDLCDPAESAAHADHIVRVLTRALSTPRADELHAKGWRRIRSVVEALVRDHPPGFLPAVVRVDPVRFRSAVVEVLERPDADVAGPPTLDVSDLGALVHELATRFPESTSRNPIGLAAVTHHIAQLKAIATDSVITPLALDQQYRSILLYEVGDFGEATLAAAQAMVAAQELAANSPARFSAFHGQTLTQVGRSLARAGRPDAAGEYMQQAEEAFRIAAEAAEGTDDDGETAAGRAVNQVNLSILHTALGQAAYALAGNEANVARLRILSERDPALLPNLTSALRSLGSCYADLGHHREAHRCVEEAAHLARTLVDSDRDRFLPLFADTANSLALRLQALSQSAAALTWSEQAVDALRSLVETSESGYRADLAVGLTTLGLTRHDVGHTYGALAATMESIELLRPLTVENPAAYEHHLAKALNNLASMLLQAAQHDQALEVAAEALTMRRRLVERSRARYLPDLFDSLHINVGALAENGRLAQAIVLAEEAVAVVRPLAAARPARHEPDLVTALASQAEVLGRLGRRAEAVSAFDEAIPILERLAQQWPDSRFPTRLAVARARRTEMLAGDEGSTSLPAGILPEGAMAEIGLNVLRKLSAQSQAGSNRDSAARTSRVFGDRLAEAGRFAEAAEAYSDAITAYEECEEWEEAALLLSRLGNVLTSLDRHADAAVTQLRSADLYQQVGDDENEALSSLLAAIAHTVAGQSQQSVDAARRALGAARRFGELDLLAKTLTIYGGTLEEAHLDTEAAAVFEKAAEVYQRLGQADEQGAALCRLADCLRMLGRYRKAVEVARQGISLLRGSDLVEDLGFAYHCLANCLSRLRKRGEAVRAYAAAADCFVQAGNAEARTDVLEDARAVMHRLRLVSDGDNLERVAAVLERNR</sequence>
<evidence type="ECO:0000313" key="2">
    <source>
        <dbReference type="Proteomes" id="UP001500751"/>
    </source>
</evidence>
<accession>A0ABP5F0V5</accession>
<dbReference type="SUPFAM" id="SSF48452">
    <property type="entry name" value="TPR-like"/>
    <property type="match status" value="2"/>
</dbReference>
<dbReference type="PANTHER" id="PTHR19959:SF119">
    <property type="entry name" value="FUNGAL LIPASE-LIKE DOMAIN-CONTAINING PROTEIN"/>
    <property type="match status" value="1"/>
</dbReference>
<dbReference type="InterPro" id="IPR019734">
    <property type="entry name" value="TPR_rpt"/>
</dbReference>
<dbReference type="RefSeq" id="WP_344663571.1">
    <property type="nucleotide sequence ID" value="NZ_BAAAQN010000001.1"/>
</dbReference>
<proteinExistence type="predicted"/>
<dbReference type="Pfam" id="PF13424">
    <property type="entry name" value="TPR_12"/>
    <property type="match status" value="1"/>
</dbReference>
<dbReference type="Gene3D" id="1.25.40.10">
    <property type="entry name" value="Tetratricopeptide repeat domain"/>
    <property type="match status" value="5"/>
</dbReference>
<gene>
    <name evidence="1" type="ORF">GCM10009839_02500</name>
</gene>
<organism evidence="1 2">
    <name type="scientific">Catenulispora yoronensis</name>
    <dbReference type="NCBI Taxonomy" id="450799"/>
    <lineage>
        <taxon>Bacteria</taxon>
        <taxon>Bacillati</taxon>
        <taxon>Actinomycetota</taxon>
        <taxon>Actinomycetes</taxon>
        <taxon>Catenulisporales</taxon>
        <taxon>Catenulisporaceae</taxon>
        <taxon>Catenulispora</taxon>
    </lineage>
</organism>
<dbReference type="InterPro" id="IPR011990">
    <property type="entry name" value="TPR-like_helical_dom_sf"/>
</dbReference>
<evidence type="ECO:0008006" key="3">
    <source>
        <dbReference type="Google" id="ProtNLM"/>
    </source>
</evidence>